<proteinExistence type="predicted"/>
<dbReference type="eggNOG" id="ENOG502Z7MW">
    <property type="taxonomic scope" value="Bacteria"/>
</dbReference>
<accession>A0A024HI34</accession>
<feature type="compositionally biased region" description="Basic and acidic residues" evidence="1">
    <location>
        <begin position="249"/>
        <end position="259"/>
    </location>
</feature>
<dbReference type="STRING" id="1301098.PKB_3206"/>
<dbReference type="Proteomes" id="UP000025241">
    <property type="component" value="Chromosome I"/>
</dbReference>
<dbReference type="HOGENOM" id="CLU_093840_0_0_6"/>
<dbReference type="PATRIC" id="fig|1301098.3.peg.3231"/>
<name>A0A024HI34_PSEKB</name>
<feature type="region of interest" description="Disordered" evidence="1">
    <location>
        <begin position="233"/>
        <end position="259"/>
    </location>
</feature>
<dbReference type="AlphaFoldDB" id="A0A024HI34"/>
<evidence type="ECO:0000313" key="3">
    <source>
        <dbReference type="Proteomes" id="UP000025241"/>
    </source>
</evidence>
<dbReference type="KEGG" id="pkc:PKB_3206"/>
<dbReference type="EMBL" id="HG322950">
    <property type="protein sequence ID" value="CDF84551.1"/>
    <property type="molecule type" value="Genomic_DNA"/>
</dbReference>
<reference evidence="2 3" key="1">
    <citation type="submission" date="2013-03" db="EMBL/GenBank/DDBJ databases">
        <authorList>
            <person name="Linke B."/>
        </authorList>
    </citation>
    <scope>NUCLEOTIDE SEQUENCE [LARGE SCALE GENOMIC DNA]</scope>
    <source>
        <strain evidence="2 3">B13</strain>
    </source>
</reference>
<sequence>MPADTSSTTLYRIDECPDVMADACVGDDQGNLVFLSIWARDTAVQQFLARLTLGRDEQGLDQFHVITDQGGSVPVFIGNVDRLEKRMTRAYRRTLFGSLSNVWLFDRRCVKPDKANASALALLPRGNAHRLDRMWTLVRDTCPLPLLDHWRETVLELLQTREMLARLPFALGPLEGHRLAIDVPALTLALGTLIRSDVLTAYPYPAKIWTPEAVAALPTPGSTPLRASAFHPRQPGDFHGPHVPAARPQFREKRILPHG</sequence>
<protein>
    <submittedName>
        <fullName evidence="2">Uncharacterized protein</fullName>
    </submittedName>
</protein>
<keyword evidence="3" id="KW-1185">Reference proteome</keyword>
<evidence type="ECO:0000256" key="1">
    <source>
        <dbReference type="SAM" id="MobiDB-lite"/>
    </source>
</evidence>
<organism evidence="2 3">
    <name type="scientific">Pseudomonas knackmussii (strain DSM 6978 / CCUG 54928 / LMG 23759 / B13)</name>
    <dbReference type="NCBI Taxonomy" id="1301098"/>
    <lineage>
        <taxon>Bacteria</taxon>
        <taxon>Pseudomonadati</taxon>
        <taxon>Pseudomonadota</taxon>
        <taxon>Gammaproteobacteria</taxon>
        <taxon>Pseudomonadales</taxon>
        <taxon>Pseudomonadaceae</taxon>
        <taxon>Pseudomonas</taxon>
    </lineage>
</organism>
<evidence type="ECO:0000313" key="2">
    <source>
        <dbReference type="EMBL" id="CDF84551.1"/>
    </source>
</evidence>
<reference evidence="2 3" key="2">
    <citation type="submission" date="2014-05" db="EMBL/GenBank/DDBJ databases">
        <title>Genome sequence of the 3-chlorobenzoate degrading bacterium Pseudomonas knackmussii B13 shows multiple evidence for horizontal gene transfer.</title>
        <authorList>
            <person name="Miyazaki R."/>
            <person name="Bertelli C."/>
            <person name="Falquet L."/>
            <person name="Robinson-Rechavi M."/>
            <person name="Gharib W."/>
            <person name="Roy S."/>
            <person name="Van der Meer J.R."/>
        </authorList>
    </citation>
    <scope>NUCLEOTIDE SEQUENCE [LARGE SCALE GENOMIC DNA]</scope>
    <source>
        <strain evidence="2 3">B13</strain>
    </source>
</reference>
<gene>
    <name evidence="2" type="ORF">PKB_3206</name>
</gene>